<feature type="transmembrane region" description="Helical" evidence="2">
    <location>
        <begin position="162"/>
        <end position="182"/>
    </location>
</feature>
<keyword evidence="2" id="KW-1133">Transmembrane helix</keyword>
<dbReference type="EMBL" id="CH476732">
    <property type="protein sequence ID" value="EIE75468.1"/>
    <property type="molecule type" value="Genomic_DNA"/>
</dbReference>
<dbReference type="OMA" id="FYIFWAL"/>
<dbReference type="Proteomes" id="UP000009138">
    <property type="component" value="Unassembled WGS sequence"/>
</dbReference>
<dbReference type="AlphaFoldDB" id="I1BGY8"/>
<accession>I1BGY8</accession>
<dbReference type="GeneID" id="93607144"/>
<gene>
    <name evidence="3" type="ORF">RO3G_00172</name>
</gene>
<keyword evidence="4" id="KW-1185">Reference proteome</keyword>
<name>I1BGY8_RHIO9</name>
<dbReference type="OrthoDB" id="2384193at2759"/>
<evidence type="ECO:0000313" key="3">
    <source>
        <dbReference type="EMBL" id="EIE75468.1"/>
    </source>
</evidence>
<keyword evidence="2" id="KW-0472">Membrane</keyword>
<sequence>MAIDYVECVTLSLQTGIFFLLQCFWNYLSNNVAKRSFMGSWEFIFYIVWALGSMAAFPILQWYYRDDVTKREAIPQLAYSAEILIAAILGVRSHFRFKRIINITRNMKSGGTAIVGKIGYFKDMNLFMTAILFLMSISLGILCVDGLTSGSTINSNKFATDLLTGNCDTCVIFLWVIGISIFHPRRSTDEVGVSTFSKSESHNHDIENKASSKFGTSFASNNDLHPSSNLSQRVANFIDNRNSGPAQTSNQFLRPMSPMEVDYPTVSVPNNKFVLTPNSKRYNMQPTSVSSEAPPSSKSQDYPMQTISGAAVAAVATGGHDFGFHPIIDKNSNEYDYLRTESNWARRPSFK</sequence>
<dbReference type="VEuPathDB" id="FungiDB:RO3G_00172"/>
<reference evidence="3 4" key="1">
    <citation type="journal article" date="2009" name="PLoS Genet.">
        <title>Genomic analysis of the basal lineage fungus Rhizopus oryzae reveals a whole-genome duplication.</title>
        <authorList>
            <person name="Ma L.-J."/>
            <person name="Ibrahim A.S."/>
            <person name="Skory C."/>
            <person name="Grabherr M.G."/>
            <person name="Burger G."/>
            <person name="Butler M."/>
            <person name="Elias M."/>
            <person name="Idnurm A."/>
            <person name="Lang B.F."/>
            <person name="Sone T."/>
            <person name="Abe A."/>
            <person name="Calvo S.E."/>
            <person name="Corrochano L.M."/>
            <person name="Engels R."/>
            <person name="Fu J."/>
            <person name="Hansberg W."/>
            <person name="Kim J.-M."/>
            <person name="Kodira C.D."/>
            <person name="Koehrsen M.J."/>
            <person name="Liu B."/>
            <person name="Miranda-Saavedra D."/>
            <person name="O'Leary S."/>
            <person name="Ortiz-Castellanos L."/>
            <person name="Poulter R."/>
            <person name="Rodriguez-Romero J."/>
            <person name="Ruiz-Herrera J."/>
            <person name="Shen Y.-Q."/>
            <person name="Zeng Q."/>
            <person name="Galagan J."/>
            <person name="Birren B.W."/>
            <person name="Cuomo C.A."/>
            <person name="Wickes B.L."/>
        </authorList>
    </citation>
    <scope>NUCLEOTIDE SEQUENCE [LARGE SCALE GENOMIC DNA]</scope>
    <source>
        <strain evidence="4">RA 99-880 / ATCC MYA-4621 / FGSC 9543 / NRRL 43880</strain>
    </source>
</reference>
<evidence type="ECO:0000256" key="2">
    <source>
        <dbReference type="SAM" id="Phobius"/>
    </source>
</evidence>
<evidence type="ECO:0000313" key="4">
    <source>
        <dbReference type="Proteomes" id="UP000009138"/>
    </source>
</evidence>
<feature type="transmembrane region" description="Helical" evidence="2">
    <location>
        <begin position="43"/>
        <end position="64"/>
    </location>
</feature>
<feature type="compositionally biased region" description="Low complexity" evidence="1">
    <location>
        <begin position="286"/>
        <end position="299"/>
    </location>
</feature>
<evidence type="ECO:0000256" key="1">
    <source>
        <dbReference type="SAM" id="MobiDB-lite"/>
    </source>
</evidence>
<feature type="transmembrane region" description="Helical" evidence="2">
    <location>
        <begin position="124"/>
        <end position="142"/>
    </location>
</feature>
<protein>
    <submittedName>
        <fullName evidence="3">Uncharacterized protein</fullName>
    </submittedName>
</protein>
<dbReference type="STRING" id="246409.I1BGY8"/>
<feature type="region of interest" description="Disordered" evidence="1">
    <location>
        <begin position="277"/>
        <end position="303"/>
    </location>
</feature>
<dbReference type="RefSeq" id="XP_067510864.1">
    <property type="nucleotide sequence ID" value="XM_067654763.1"/>
</dbReference>
<keyword evidence="2" id="KW-0812">Transmembrane</keyword>
<dbReference type="eggNOG" id="ENOG502RZTS">
    <property type="taxonomic scope" value="Eukaryota"/>
</dbReference>
<organism evidence="3 4">
    <name type="scientific">Rhizopus delemar (strain RA 99-880 / ATCC MYA-4621 / FGSC 9543 / NRRL 43880)</name>
    <name type="common">Mucormycosis agent</name>
    <name type="synonym">Rhizopus arrhizus var. delemar</name>
    <dbReference type="NCBI Taxonomy" id="246409"/>
    <lineage>
        <taxon>Eukaryota</taxon>
        <taxon>Fungi</taxon>
        <taxon>Fungi incertae sedis</taxon>
        <taxon>Mucoromycota</taxon>
        <taxon>Mucoromycotina</taxon>
        <taxon>Mucoromycetes</taxon>
        <taxon>Mucorales</taxon>
        <taxon>Mucorineae</taxon>
        <taxon>Rhizopodaceae</taxon>
        <taxon>Rhizopus</taxon>
    </lineage>
</organism>
<feature type="transmembrane region" description="Helical" evidence="2">
    <location>
        <begin position="76"/>
        <end position="95"/>
    </location>
</feature>
<proteinExistence type="predicted"/>
<dbReference type="InParanoid" id="I1BGY8"/>